<dbReference type="Gene3D" id="3.40.50.720">
    <property type="entry name" value="NAD(P)-binding Rossmann-like Domain"/>
    <property type="match status" value="1"/>
</dbReference>
<comment type="caution">
    <text evidence="1">The sequence shown here is derived from an EMBL/GenBank/DDBJ whole genome shotgun (WGS) entry which is preliminary data.</text>
</comment>
<sequence length="109" mass="12253">MSEMLVRRFADQAQDKVKHIQIIKPGYVMGDAKRGMANKGDFIWRYIAASLELEAFDQDTANGWLLLSDFGHVSEVVFKAAFEPNEAISVLVQDGVQFQGSYYKTNMAS</sequence>
<proteinExistence type="predicted"/>
<keyword evidence="2" id="KW-1185">Reference proteome</keyword>
<dbReference type="Proteomes" id="UP001152130">
    <property type="component" value="Unassembled WGS sequence"/>
</dbReference>
<gene>
    <name evidence="1" type="ORF">NW766_011441</name>
</gene>
<dbReference type="AlphaFoldDB" id="A0A9W8PF25"/>
<evidence type="ECO:0000313" key="2">
    <source>
        <dbReference type="Proteomes" id="UP001152130"/>
    </source>
</evidence>
<evidence type="ECO:0000313" key="1">
    <source>
        <dbReference type="EMBL" id="KAJ4004709.1"/>
    </source>
</evidence>
<name>A0A9W8PF25_9HYPO</name>
<dbReference type="EMBL" id="JAPDHF010000023">
    <property type="protein sequence ID" value="KAJ4004709.1"/>
    <property type="molecule type" value="Genomic_DNA"/>
</dbReference>
<accession>A0A9W8PF25</accession>
<reference evidence="1" key="1">
    <citation type="submission" date="2022-10" db="EMBL/GenBank/DDBJ databases">
        <title>Fusarium specimens isolated from Avocado Roots.</title>
        <authorList>
            <person name="Stajich J."/>
            <person name="Roper C."/>
            <person name="Heimlech-Rivalta G."/>
        </authorList>
    </citation>
    <scope>NUCLEOTIDE SEQUENCE</scope>
    <source>
        <strain evidence="1">CF00143</strain>
    </source>
</reference>
<organism evidence="1 2">
    <name type="scientific">Fusarium irregulare</name>
    <dbReference type="NCBI Taxonomy" id="2494466"/>
    <lineage>
        <taxon>Eukaryota</taxon>
        <taxon>Fungi</taxon>
        <taxon>Dikarya</taxon>
        <taxon>Ascomycota</taxon>
        <taxon>Pezizomycotina</taxon>
        <taxon>Sordariomycetes</taxon>
        <taxon>Hypocreomycetidae</taxon>
        <taxon>Hypocreales</taxon>
        <taxon>Nectriaceae</taxon>
        <taxon>Fusarium</taxon>
        <taxon>Fusarium incarnatum-equiseti species complex</taxon>
    </lineage>
</organism>
<protein>
    <submittedName>
        <fullName evidence="1">Uncharacterized protein</fullName>
    </submittedName>
</protein>